<proteinExistence type="predicted"/>
<keyword evidence="3" id="KW-1185">Reference proteome</keyword>
<accession>A0A836BTN4</accession>
<feature type="chain" id="PRO_5032427645" evidence="1">
    <location>
        <begin position="27"/>
        <end position="124"/>
    </location>
</feature>
<dbReference type="SUPFAM" id="SSF48371">
    <property type="entry name" value="ARM repeat"/>
    <property type="match status" value="1"/>
</dbReference>
<protein>
    <submittedName>
        <fullName evidence="2">Uncharacterized protein</fullName>
    </submittedName>
</protein>
<dbReference type="Gene3D" id="1.25.10.10">
    <property type="entry name" value="Leucine-rich Repeat Variant"/>
    <property type="match status" value="1"/>
</dbReference>
<dbReference type="AlphaFoldDB" id="A0A836BTN4"/>
<dbReference type="EMBL" id="JAEHOE010000082">
    <property type="protein sequence ID" value="KAG2488530.1"/>
    <property type="molecule type" value="Genomic_DNA"/>
</dbReference>
<evidence type="ECO:0000313" key="3">
    <source>
        <dbReference type="Proteomes" id="UP000612055"/>
    </source>
</evidence>
<evidence type="ECO:0000313" key="2">
    <source>
        <dbReference type="EMBL" id="KAG2488530.1"/>
    </source>
</evidence>
<name>A0A836BTN4_9CHLO</name>
<reference evidence="2" key="1">
    <citation type="journal article" date="2020" name="bioRxiv">
        <title>Comparative genomics of Chlamydomonas.</title>
        <authorList>
            <person name="Craig R.J."/>
            <person name="Hasan A.R."/>
            <person name="Ness R.W."/>
            <person name="Keightley P.D."/>
        </authorList>
    </citation>
    <scope>NUCLEOTIDE SEQUENCE</scope>
    <source>
        <strain evidence="2">CCAP 11/70</strain>
    </source>
</reference>
<evidence type="ECO:0000256" key="1">
    <source>
        <dbReference type="SAM" id="SignalP"/>
    </source>
</evidence>
<dbReference type="InterPro" id="IPR011989">
    <property type="entry name" value="ARM-like"/>
</dbReference>
<dbReference type="InterPro" id="IPR016024">
    <property type="entry name" value="ARM-type_fold"/>
</dbReference>
<gene>
    <name evidence="2" type="ORF">HYH03_012850</name>
</gene>
<sequence>MNTWHVLTAVLPVLAYLGASLTDSEALTDAFWALSYIAEDTPAEAQARAVSSAGLLPLLCAAYDRHEAAQELQSEVVWALASMAGKQSPSSLASSVVSAGGCRVLGSHLAARAWSAEGRDVRAV</sequence>
<dbReference type="Proteomes" id="UP000612055">
    <property type="component" value="Unassembled WGS sequence"/>
</dbReference>
<feature type="signal peptide" evidence="1">
    <location>
        <begin position="1"/>
        <end position="26"/>
    </location>
</feature>
<keyword evidence="1" id="KW-0732">Signal</keyword>
<organism evidence="2 3">
    <name type="scientific">Edaphochlamys debaryana</name>
    <dbReference type="NCBI Taxonomy" id="47281"/>
    <lineage>
        <taxon>Eukaryota</taxon>
        <taxon>Viridiplantae</taxon>
        <taxon>Chlorophyta</taxon>
        <taxon>core chlorophytes</taxon>
        <taxon>Chlorophyceae</taxon>
        <taxon>CS clade</taxon>
        <taxon>Chlamydomonadales</taxon>
        <taxon>Chlamydomonadales incertae sedis</taxon>
        <taxon>Edaphochlamys</taxon>
    </lineage>
</organism>
<comment type="caution">
    <text evidence="2">The sequence shown here is derived from an EMBL/GenBank/DDBJ whole genome shotgun (WGS) entry which is preliminary data.</text>
</comment>